<protein>
    <submittedName>
        <fullName evidence="2">Uncharacterized protein</fullName>
    </submittedName>
</protein>
<gene>
    <name evidence="2" type="ORF">F5147DRAFT_749012</name>
</gene>
<dbReference type="InterPro" id="IPR046521">
    <property type="entry name" value="DUF6698"/>
</dbReference>
<feature type="region of interest" description="Disordered" evidence="1">
    <location>
        <begin position="1"/>
        <end position="54"/>
    </location>
</feature>
<keyword evidence="3" id="KW-1185">Reference proteome</keyword>
<dbReference type="Pfam" id="PF20414">
    <property type="entry name" value="DUF6698"/>
    <property type="match status" value="1"/>
</dbReference>
<sequence>MRQDIEKLANASTSSGSGRNSVGDSRGDDWSNSGSDGGSDGRSDSGSGGGIRLPNELKSDPLLLHGRHFGRTVFALCNYPSLLTNGILQLEQLEEASIEDFPAEERREHFVFEKLLDSYPGLLERLREGSEEEVLHVGELIGKGASAARGEDTKSLKPVVIDWIVPVGELQSGEIAVSGDQWPRFLYTNEAYDPDDPWNGLLINAYRHVFTSPSSVEREPKATRAGNSRLHGMTSVTAPSVAYIAMQVQFALSSSSVFSCTDTVTDSETFYHSILDLFEDPDERGEVTDFLVWWNRQIFPTSTAAKRTLKANSALSKICQKRAALKDSNDSTS</sequence>
<evidence type="ECO:0000313" key="3">
    <source>
        <dbReference type="Proteomes" id="UP000823399"/>
    </source>
</evidence>
<dbReference type="OrthoDB" id="3160134at2759"/>
<evidence type="ECO:0000313" key="2">
    <source>
        <dbReference type="EMBL" id="KAG2082518.1"/>
    </source>
</evidence>
<dbReference type="RefSeq" id="XP_041284301.1">
    <property type="nucleotide sequence ID" value="XM_041440123.1"/>
</dbReference>
<evidence type="ECO:0000256" key="1">
    <source>
        <dbReference type="SAM" id="MobiDB-lite"/>
    </source>
</evidence>
<accession>A0A9P7EQ63</accession>
<feature type="compositionally biased region" description="Polar residues" evidence="1">
    <location>
        <begin position="10"/>
        <end position="22"/>
    </location>
</feature>
<proteinExistence type="predicted"/>
<comment type="caution">
    <text evidence="2">The sequence shown here is derived from an EMBL/GenBank/DDBJ whole genome shotgun (WGS) entry which is preliminary data.</text>
</comment>
<dbReference type="Proteomes" id="UP000823399">
    <property type="component" value="Unassembled WGS sequence"/>
</dbReference>
<dbReference type="EMBL" id="JABBWM010000332">
    <property type="protein sequence ID" value="KAG2082518.1"/>
    <property type="molecule type" value="Genomic_DNA"/>
</dbReference>
<dbReference type="AlphaFoldDB" id="A0A9P7EQ63"/>
<organism evidence="2 3">
    <name type="scientific">Suillus discolor</name>
    <dbReference type="NCBI Taxonomy" id="1912936"/>
    <lineage>
        <taxon>Eukaryota</taxon>
        <taxon>Fungi</taxon>
        <taxon>Dikarya</taxon>
        <taxon>Basidiomycota</taxon>
        <taxon>Agaricomycotina</taxon>
        <taxon>Agaricomycetes</taxon>
        <taxon>Agaricomycetidae</taxon>
        <taxon>Boletales</taxon>
        <taxon>Suillineae</taxon>
        <taxon>Suillaceae</taxon>
        <taxon>Suillus</taxon>
    </lineage>
</organism>
<reference evidence="2" key="1">
    <citation type="journal article" date="2020" name="New Phytol.">
        <title>Comparative genomics reveals dynamic genome evolution in host specialist ectomycorrhizal fungi.</title>
        <authorList>
            <person name="Lofgren L.A."/>
            <person name="Nguyen N.H."/>
            <person name="Vilgalys R."/>
            <person name="Ruytinx J."/>
            <person name="Liao H.L."/>
            <person name="Branco S."/>
            <person name="Kuo A."/>
            <person name="LaButti K."/>
            <person name="Lipzen A."/>
            <person name="Andreopoulos W."/>
            <person name="Pangilinan J."/>
            <person name="Riley R."/>
            <person name="Hundley H."/>
            <person name="Na H."/>
            <person name="Barry K."/>
            <person name="Grigoriev I.V."/>
            <person name="Stajich J.E."/>
            <person name="Kennedy P.G."/>
        </authorList>
    </citation>
    <scope>NUCLEOTIDE SEQUENCE</scope>
    <source>
        <strain evidence="2">FC423</strain>
    </source>
</reference>
<feature type="compositionally biased region" description="Gly residues" evidence="1">
    <location>
        <begin position="35"/>
        <end position="51"/>
    </location>
</feature>
<name>A0A9P7EQ63_9AGAM</name>
<dbReference type="GeneID" id="64702382"/>